<evidence type="ECO:0000313" key="2">
    <source>
        <dbReference type="Proteomes" id="UP001054837"/>
    </source>
</evidence>
<reference evidence="1 2" key="1">
    <citation type="submission" date="2021-06" db="EMBL/GenBank/DDBJ databases">
        <title>Caerostris darwini draft genome.</title>
        <authorList>
            <person name="Kono N."/>
            <person name="Arakawa K."/>
        </authorList>
    </citation>
    <scope>NUCLEOTIDE SEQUENCE [LARGE SCALE GENOMIC DNA]</scope>
</reference>
<protein>
    <submittedName>
        <fullName evidence="1">Uncharacterized protein</fullName>
    </submittedName>
</protein>
<evidence type="ECO:0000313" key="1">
    <source>
        <dbReference type="EMBL" id="GIY29774.1"/>
    </source>
</evidence>
<comment type="caution">
    <text evidence="1">The sequence shown here is derived from an EMBL/GenBank/DDBJ whole genome shotgun (WGS) entry which is preliminary data.</text>
</comment>
<dbReference type="Proteomes" id="UP001054837">
    <property type="component" value="Unassembled WGS sequence"/>
</dbReference>
<keyword evidence="2" id="KW-1185">Reference proteome</keyword>
<organism evidence="1 2">
    <name type="scientific">Caerostris darwini</name>
    <dbReference type="NCBI Taxonomy" id="1538125"/>
    <lineage>
        <taxon>Eukaryota</taxon>
        <taxon>Metazoa</taxon>
        <taxon>Ecdysozoa</taxon>
        <taxon>Arthropoda</taxon>
        <taxon>Chelicerata</taxon>
        <taxon>Arachnida</taxon>
        <taxon>Araneae</taxon>
        <taxon>Araneomorphae</taxon>
        <taxon>Entelegynae</taxon>
        <taxon>Araneoidea</taxon>
        <taxon>Araneidae</taxon>
        <taxon>Caerostris</taxon>
    </lineage>
</organism>
<gene>
    <name evidence="1" type="ORF">CDAR_280121</name>
</gene>
<dbReference type="EMBL" id="BPLQ01007383">
    <property type="protein sequence ID" value="GIY29774.1"/>
    <property type="molecule type" value="Genomic_DNA"/>
</dbReference>
<accession>A0AAV4S8T6</accession>
<dbReference type="AlphaFoldDB" id="A0AAV4S8T6"/>
<proteinExistence type="predicted"/>
<name>A0AAV4S8T6_9ARAC</name>
<sequence>MDEENFRISFPFRTRLPLSEPHVSQIRSKVTPGVVSGTNRRSVSCSLFRFGVVRRKFLALKKMTMVTDSGKQATSLTGCSRQWMG</sequence>